<evidence type="ECO:0000256" key="2">
    <source>
        <dbReference type="SAM" id="MobiDB-lite"/>
    </source>
</evidence>
<evidence type="ECO:0008006" key="5">
    <source>
        <dbReference type="Google" id="ProtNLM"/>
    </source>
</evidence>
<dbReference type="KEGG" id="nao:Y958_11665"/>
<keyword evidence="1" id="KW-0175">Coiled coil</keyword>
<evidence type="ECO:0000256" key="1">
    <source>
        <dbReference type="SAM" id="Coils"/>
    </source>
</evidence>
<proteinExistence type="predicted"/>
<dbReference type="EMBL" id="CP022110">
    <property type="protein sequence ID" value="ASG21413.1"/>
    <property type="molecule type" value="Genomic_DNA"/>
</dbReference>
<name>A0A248JRN7_9PROT</name>
<feature type="region of interest" description="Disordered" evidence="2">
    <location>
        <begin position="400"/>
        <end position="432"/>
    </location>
</feature>
<evidence type="ECO:0000313" key="4">
    <source>
        <dbReference type="Proteomes" id="UP000197153"/>
    </source>
</evidence>
<feature type="compositionally biased region" description="Basic and acidic residues" evidence="2">
    <location>
        <begin position="513"/>
        <end position="525"/>
    </location>
</feature>
<dbReference type="AlphaFoldDB" id="A0A248JRN7"/>
<keyword evidence="4" id="KW-1185">Reference proteome</keyword>
<dbReference type="Proteomes" id="UP000197153">
    <property type="component" value="Chromosome 1"/>
</dbReference>
<protein>
    <recommendedName>
        <fullName evidence="5">Bacteriophage tail tape measure N-terminal domain-containing protein</fullName>
    </recommendedName>
</protein>
<feature type="coiled-coil region" evidence="1">
    <location>
        <begin position="571"/>
        <end position="598"/>
    </location>
</feature>
<organism evidence="3 4">
    <name type="scientific">Nitrospirillum viridazoti CBAmc</name>
    <dbReference type="NCBI Taxonomy" id="1441467"/>
    <lineage>
        <taxon>Bacteria</taxon>
        <taxon>Pseudomonadati</taxon>
        <taxon>Pseudomonadota</taxon>
        <taxon>Alphaproteobacteria</taxon>
        <taxon>Rhodospirillales</taxon>
        <taxon>Azospirillaceae</taxon>
        <taxon>Nitrospirillum</taxon>
        <taxon>Nitrospirillum viridazoti</taxon>
    </lineage>
</organism>
<reference evidence="3 4" key="1">
    <citation type="submission" date="2017-06" db="EMBL/GenBank/DDBJ databases">
        <title>Complete genome sequence of Nitrospirillum amazonense strain CBAmC, an endophytic nitrogen-fixing and plant growth-promoting bacterium, isolated from sugarcane.</title>
        <authorList>
            <person name="Schwab S."/>
            <person name="dos Santos Teixeira K.R."/>
            <person name="Simoes Araujo J.L."/>
            <person name="Soares Vidal M."/>
            <person name="Borges de Freitas H.R."/>
            <person name="Rivello Crivelaro A.L."/>
            <person name="Bueno de Camargo Nunes A."/>
            <person name="dos Santos C.M."/>
            <person name="Palmeira da Silva Rosa D."/>
            <person name="da Silva Padilha D."/>
            <person name="da Silva E."/>
            <person name="Araujo Terra L."/>
            <person name="Soares Mendes V."/>
            <person name="Farinelli L."/>
            <person name="Magalhaes Cruz L."/>
            <person name="Baldani J.I."/>
        </authorList>
    </citation>
    <scope>NUCLEOTIDE SEQUENCE [LARGE SCALE GENOMIC DNA]</scope>
    <source>
        <strain evidence="3 4">CBAmC</strain>
    </source>
</reference>
<feature type="region of interest" description="Disordered" evidence="2">
    <location>
        <begin position="504"/>
        <end position="530"/>
    </location>
</feature>
<gene>
    <name evidence="3" type="ORF">Y958_11665</name>
</gene>
<evidence type="ECO:0000313" key="3">
    <source>
        <dbReference type="EMBL" id="ASG21413.1"/>
    </source>
</evidence>
<accession>A0A248JRN7</accession>
<sequence>MRPDLNEAAGLVEGTSADMDGDVSRLSANIGGYVNTMGAHFGRLGDQAISAGQVIHSDFSSQVYDESMSRLADWTVDTGQSLIHMGEDAAIAAGGVVAVRSAVAAVGAAALEAAGPAAAVGVALVGVYEAARLVISTASGIAQWASNMSGAAEVARLFSEEGTRAAEAHRALALEFGGEADSFTRVQQVAQDYQVTQDQATAAIRRMIEVLDPANKSTEAARQVLKDYGVTSTEASAALDEFARRLRETQDGTAKTHDVMAVLGSDGVAWLKGVADGAGQISHAMTDADRISAATAASIEASKNKIATAPHISWLGQLGDWAGGVVDRFSEMSTRSEQFKAEQTAAMAEISTAWREWRGDVTSTGDAISRVGQGLGDYFAVLTQGLPEFQQFVGIQKPAVPAAAQDNRPAAPPHEDAAGGADDGDDDPATNDGQVLSQLEQQLQRKLLLKENWLREDHALEVSFWQQRLADERADGLEENSTLMGLLNDRLNQAERAQARYLKNQADASARQADQDARDAERAADEQSSAHLRGLQIATNAAVRGSQERIQAAQAEVDFARGAWGELSSQYRDAMQRMSEAARERDRQAQEISRIRADADQKINDLGLQAERSRLDAEVAAGKISEGQKADQLRDLTEGAQIAALQRLDSEISSLQQGTKAWEEATQRRRVLVAEQQVEMERISLQAVEADRRAAQQTAQAWQGAFQPASRALDSWVQNAVRGGQTIGQSALSAAGTMASSYIGSLLRMTAQLGAFEVAQALGWTRMASGMQADIQKGSLSWLLGEQQKTAATAAGTSARTAAASAENSTWLGRVIGQVASWLGIETSKTSATTAATATRATIDEADQVARSTTGYIAAVGQIAQLAPVAAAGAFAATAAIPIVGPELAPGAAAAAEGAVMSLAATVPVFSASGGWGDVPHDEAPTFLHKREMVLPAYLASPLRDLVTGRGGFALPASFATSVNDNVSAAASAMGGGQTVVNHNETHNWSLSALDGRSTQTWLRNGGGDQIVAHVQNKRRNFGAL</sequence>